<accession>A0AAX6MRS6</accession>
<dbReference type="PANTHER" id="PTHR10869">
    <property type="entry name" value="PROLYL 4-HYDROXYLASE ALPHA SUBUNIT"/>
    <property type="match status" value="1"/>
</dbReference>
<dbReference type="InterPro" id="IPR044862">
    <property type="entry name" value="Pro_4_hyd_alph_FE2OG_OXY"/>
</dbReference>
<organism evidence="7 8">
    <name type="scientific">Daldinia eschscholtzii</name>
    <dbReference type="NCBI Taxonomy" id="292717"/>
    <lineage>
        <taxon>Eukaryota</taxon>
        <taxon>Fungi</taxon>
        <taxon>Dikarya</taxon>
        <taxon>Ascomycota</taxon>
        <taxon>Pezizomycotina</taxon>
        <taxon>Sordariomycetes</taxon>
        <taxon>Xylariomycetidae</taxon>
        <taxon>Xylariales</taxon>
        <taxon>Hypoxylaceae</taxon>
        <taxon>Daldinia</taxon>
    </lineage>
</organism>
<gene>
    <name evidence="7" type="ORF">Daesc_002509</name>
</gene>
<proteinExistence type="predicted"/>
<dbReference type="InterPro" id="IPR045054">
    <property type="entry name" value="P4HA-like"/>
</dbReference>
<dbReference type="InterPro" id="IPR006620">
    <property type="entry name" value="Pro_4_hyd_alph"/>
</dbReference>
<keyword evidence="5" id="KW-0408">Iron</keyword>
<dbReference type="AlphaFoldDB" id="A0AAX6MRS6"/>
<evidence type="ECO:0000259" key="6">
    <source>
        <dbReference type="SMART" id="SM00702"/>
    </source>
</evidence>
<sequence length="291" mass="32213">MGPAFRSSGIAALIVAIATLLAPVIYQIASQAIIKIFPYLVSFSPLTPKIYSQDAETLTPSFTCLPHPYTTEIVSIDPLVIYIESFLASTEIKALLEAGESAFAPSRVYKSGHNQGTQDRTSSSAGIPRDNPAVGCVLTRAETFLGTMLDPSRDDIGPPQLVRYTAGQRFNRHHDWYDRPQPTRRGMLGRGKSWNRIASFFAILEDKCTGGETWFPYVNTTVLSKTDEEGRQIWRNHEDGGLAFRPVAGNALFWVNLFQNGTGDQRTIHAGLPVTEGLKTAMNIWPRKFYA</sequence>
<protein>
    <recommendedName>
        <fullName evidence="6">Prolyl 4-hydroxylase alpha subunit domain-containing protein</fullName>
    </recommendedName>
</protein>
<dbReference type="GO" id="GO:0005506">
    <property type="term" value="F:iron ion binding"/>
    <property type="evidence" value="ECO:0007669"/>
    <property type="project" value="InterPro"/>
</dbReference>
<evidence type="ECO:0000256" key="3">
    <source>
        <dbReference type="ARBA" id="ARBA00022964"/>
    </source>
</evidence>
<dbReference type="PANTHER" id="PTHR10869:SF242">
    <property type="entry name" value="PROLYL 4-HYDROXYLASE ALPHA SUBUNIT DOMAIN-CONTAINING PROTEIN"/>
    <property type="match status" value="1"/>
</dbReference>
<comment type="cofactor">
    <cofactor evidence="1">
        <name>L-ascorbate</name>
        <dbReference type="ChEBI" id="CHEBI:38290"/>
    </cofactor>
</comment>
<evidence type="ECO:0000256" key="5">
    <source>
        <dbReference type="ARBA" id="ARBA00023004"/>
    </source>
</evidence>
<dbReference type="GO" id="GO:0031418">
    <property type="term" value="F:L-ascorbic acid binding"/>
    <property type="evidence" value="ECO:0007669"/>
    <property type="project" value="InterPro"/>
</dbReference>
<keyword evidence="8" id="KW-1185">Reference proteome</keyword>
<feature type="domain" description="Prolyl 4-hydroxylase alpha subunit" evidence="6">
    <location>
        <begin position="78"/>
        <end position="287"/>
    </location>
</feature>
<dbReference type="GO" id="GO:0005783">
    <property type="term" value="C:endoplasmic reticulum"/>
    <property type="evidence" value="ECO:0007669"/>
    <property type="project" value="TreeGrafter"/>
</dbReference>
<evidence type="ECO:0000256" key="4">
    <source>
        <dbReference type="ARBA" id="ARBA00023002"/>
    </source>
</evidence>
<keyword evidence="2" id="KW-0479">Metal-binding</keyword>
<evidence type="ECO:0000313" key="7">
    <source>
        <dbReference type="EMBL" id="KAK6954882.1"/>
    </source>
</evidence>
<name>A0AAX6MRS6_9PEZI</name>
<dbReference type="Proteomes" id="UP001369815">
    <property type="component" value="Unassembled WGS sequence"/>
</dbReference>
<dbReference type="Pfam" id="PF13640">
    <property type="entry name" value="2OG-FeII_Oxy_3"/>
    <property type="match status" value="1"/>
</dbReference>
<evidence type="ECO:0000256" key="2">
    <source>
        <dbReference type="ARBA" id="ARBA00022723"/>
    </source>
</evidence>
<comment type="caution">
    <text evidence="7">The sequence shown here is derived from an EMBL/GenBank/DDBJ whole genome shotgun (WGS) entry which is preliminary data.</text>
</comment>
<reference evidence="7 8" key="1">
    <citation type="journal article" date="2024" name="Front Chem Biol">
        <title>Unveiling the potential of Daldinia eschscholtzii MFLUCC 19-0629 through bioactivity and bioinformatics studies for enhanced sustainable agriculture production.</title>
        <authorList>
            <person name="Brooks S."/>
            <person name="Weaver J.A."/>
            <person name="Klomchit A."/>
            <person name="Alharthi S.A."/>
            <person name="Onlamun T."/>
            <person name="Nurani R."/>
            <person name="Vong T.K."/>
            <person name="Alberti F."/>
            <person name="Greco C."/>
        </authorList>
    </citation>
    <scope>NUCLEOTIDE SEQUENCE [LARGE SCALE GENOMIC DNA]</scope>
    <source>
        <strain evidence="7">MFLUCC 19-0629</strain>
    </source>
</reference>
<dbReference type="SMART" id="SM00702">
    <property type="entry name" value="P4Hc"/>
    <property type="match status" value="1"/>
</dbReference>
<keyword evidence="3" id="KW-0223">Dioxygenase</keyword>
<dbReference type="GO" id="GO:0004656">
    <property type="term" value="F:procollagen-proline 4-dioxygenase activity"/>
    <property type="evidence" value="ECO:0007669"/>
    <property type="project" value="TreeGrafter"/>
</dbReference>
<evidence type="ECO:0000313" key="8">
    <source>
        <dbReference type="Proteomes" id="UP001369815"/>
    </source>
</evidence>
<keyword evidence="4" id="KW-0560">Oxidoreductase</keyword>
<evidence type="ECO:0000256" key="1">
    <source>
        <dbReference type="ARBA" id="ARBA00001961"/>
    </source>
</evidence>
<dbReference type="EMBL" id="JBANMG010000003">
    <property type="protein sequence ID" value="KAK6954882.1"/>
    <property type="molecule type" value="Genomic_DNA"/>
</dbReference>
<dbReference type="Gene3D" id="2.60.120.620">
    <property type="entry name" value="q2cbj1_9rhob like domain"/>
    <property type="match status" value="1"/>
</dbReference>